<proteinExistence type="predicted"/>
<dbReference type="Proteomes" id="UP001152087">
    <property type="component" value="Unassembled WGS sequence"/>
</dbReference>
<keyword evidence="2 5" id="KW-0812">Transmembrane</keyword>
<protein>
    <recommendedName>
        <fullName evidence="8">Major facilitator superfamily (MFS) profile domain-containing protein</fullName>
    </recommendedName>
</protein>
<feature type="transmembrane region" description="Helical" evidence="5">
    <location>
        <begin position="255"/>
        <end position="273"/>
    </location>
</feature>
<dbReference type="AlphaFoldDB" id="A0A9W8QQM9"/>
<evidence type="ECO:0008006" key="8">
    <source>
        <dbReference type="Google" id="ProtNLM"/>
    </source>
</evidence>
<comment type="subcellular location">
    <subcellularLocation>
        <location evidence="1">Membrane</location>
        <topology evidence="1">Multi-pass membrane protein</topology>
    </subcellularLocation>
</comment>
<feature type="transmembrane region" description="Helical" evidence="5">
    <location>
        <begin position="102"/>
        <end position="123"/>
    </location>
</feature>
<sequence length="490" mass="54092">MDPTSTVAKDTETAGAVQPVNAHGIDDAMLQDAHAAGEAERDLKLWASLKLYPKTVGWSILLSTVIIMEGFDTVLIGILYANPPFQRDFGIKQANSSYHLTAAWQSGLSNGILVAEIFGPYIYGFISESVLRAMLLRNDTWGYRIPFALQWMWLVPLIVGIFLAPESPWWLVRKGKLGEAKRPLLRLTISAQQADQQTSVVGEQGRAAPSTVPGFDVDKTISMMVYTNEVEKAETEGTGYLDLFRGSVSRRRTKIVCATWLVQQLCGTSLQALSTYFYQNAGLDVSNSFNLSLGQYGIGFFGTIGSWFFVSKFGRRDLYLFGQIGFTLVLFSIGCTTFSGKSSASQWAAGSLLLGNALVYNLSVGPLCYSLVSEIPSTRLRGKAIMLARNTYNVGGIVINIITPRMVNPSAWNWGARARLFWAGLCLLCAIWTYFRLPEPKGRTFLELDILFENHVSARNFSKTQVDTILRNVEHEAKTDKLGPTATHVG</sequence>
<organism evidence="6 7">
    <name type="scientific">Fusarium falciforme</name>
    <dbReference type="NCBI Taxonomy" id="195108"/>
    <lineage>
        <taxon>Eukaryota</taxon>
        <taxon>Fungi</taxon>
        <taxon>Dikarya</taxon>
        <taxon>Ascomycota</taxon>
        <taxon>Pezizomycotina</taxon>
        <taxon>Sordariomycetes</taxon>
        <taxon>Hypocreomycetidae</taxon>
        <taxon>Hypocreales</taxon>
        <taxon>Nectriaceae</taxon>
        <taxon>Fusarium</taxon>
        <taxon>Fusarium solani species complex</taxon>
    </lineage>
</organism>
<dbReference type="SUPFAM" id="SSF103473">
    <property type="entry name" value="MFS general substrate transporter"/>
    <property type="match status" value="1"/>
</dbReference>
<reference evidence="6" key="1">
    <citation type="submission" date="2022-09" db="EMBL/GenBank/DDBJ databases">
        <title>Fusarium specimens isolated from Avocado Roots.</title>
        <authorList>
            <person name="Stajich J."/>
            <person name="Roper C."/>
            <person name="Heimlech-Rivalta G."/>
        </authorList>
    </citation>
    <scope>NUCLEOTIDE SEQUENCE</scope>
    <source>
        <strain evidence="6">A02</strain>
    </source>
</reference>
<dbReference type="InterPro" id="IPR050360">
    <property type="entry name" value="MFS_Sugar_Transporters"/>
</dbReference>
<feature type="transmembrane region" description="Helical" evidence="5">
    <location>
        <begin position="143"/>
        <end position="164"/>
    </location>
</feature>
<evidence type="ECO:0000256" key="5">
    <source>
        <dbReference type="SAM" id="Phobius"/>
    </source>
</evidence>
<feature type="transmembrane region" description="Helical" evidence="5">
    <location>
        <begin position="352"/>
        <end position="372"/>
    </location>
</feature>
<name>A0A9W8QQM9_9HYPO</name>
<gene>
    <name evidence="6" type="ORF">NW755_014536</name>
</gene>
<feature type="transmembrane region" description="Helical" evidence="5">
    <location>
        <begin position="293"/>
        <end position="311"/>
    </location>
</feature>
<dbReference type="GO" id="GO:0005351">
    <property type="term" value="F:carbohydrate:proton symporter activity"/>
    <property type="evidence" value="ECO:0007669"/>
    <property type="project" value="TreeGrafter"/>
</dbReference>
<dbReference type="Pfam" id="PF00083">
    <property type="entry name" value="Sugar_tr"/>
    <property type="match status" value="1"/>
</dbReference>
<evidence type="ECO:0000256" key="3">
    <source>
        <dbReference type="ARBA" id="ARBA00022989"/>
    </source>
</evidence>
<feature type="transmembrane region" description="Helical" evidence="5">
    <location>
        <begin position="384"/>
        <end position="402"/>
    </location>
</feature>
<comment type="caution">
    <text evidence="6">The sequence shown here is derived from an EMBL/GenBank/DDBJ whole genome shotgun (WGS) entry which is preliminary data.</text>
</comment>
<accession>A0A9W8QQM9</accession>
<feature type="transmembrane region" description="Helical" evidence="5">
    <location>
        <begin position="56"/>
        <end position="81"/>
    </location>
</feature>
<evidence type="ECO:0000256" key="2">
    <source>
        <dbReference type="ARBA" id="ARBA00022692"/>
    </source>
</evidence>
<evidence type="ECO:0000313" key="7">
    <source>
        <dbReference type="Proteomes" id="UP001152087"/>
    </source>
</evidence>
<dbReference type="GO" id="GO:0016020">
    <property type="term" value="C:membrane"/>
    <property type="evidence" value="ECO:0007669"/>
    <property type="project" value="UniProtKB-SubCell"/>
</dbReference>
<keyword evidence="7" id="KW-1185">Reference proteome</keyword>
<dbReference type="EMBL" id="JAOQAV010000221">
    <property type="protein sequence ID" value="KAJ4176228.1"/>
    <property type="molecule type" value="Genomic_DNA"/>
</dbReference>
<evidence type="ECO:0000256" key="4">
    <source>
        <dbReference type="ARBA" id="ARBA00023136"/>
    </source>
</evidence>
<dbReference type="Gene3D" id="1.20.1250.20">
    <property type="entry name" value="MFS general substrate transporter like domains"/>
    <property type="match status" value="1"/>
</dbReference>
<feature type="transmembrane region" description="Helical" evidence="5">
    <location>
        <begin position="414"/>
        <end position="435"/>
    </location>
</feature>
<evidence type="ECO:0000313" key="6">
    <source>
        <dbReference type="EMBL" id="KAJ4176228.1"/>
    </source>
</evidence>
<evidence type="ECO:0000256" key="1">
    <source>
        <dbReference type="ARBA" id="ARBA00004141"/>
    </source>
</evidence>
<dbReference type="FunFam" id="1.20.1250.20:FF:000078">
    <property type="entry name" value="MFS maltose transporter, putative"/>
    <property type="match status" value="1"/>
</dbReference>
<dbReference type="PANTHER" id="PTHR48022">
    <property type="entry name" value="PLASTIDIC GLUCOSE TRANSPORTER 4"/>
    <property type="match status" value="1"/>
</dbReference>
<dbReference type="InterPro" id="IPR036259">
    <property type="entry name" value="MFS_trans_sf"/>
</dbReference>
<keyword evidence="4 5" id="KW-0472">Membrane</keyword>
<dbReference type="InterPro" id="IPR005828">
    <property type="entry name" value="MFS_sugar_transport-like"/>
</dbReference>
<keyword evidence="3 5" id="KW-1133">Transmembrane helix</keyword>
<dbReference type="PANTHER" id="PTHR48022:SF5">
    <property type="entry name" value="ALPHA-GLUCOSIDES PERMEASE MPH2-RELATED"/>
    <property type="match status" value="1"/>
</dbReference>
<feature type="transmembrane region" description="Helical" evidence="5">
    <location>
        <begin position="318"/>
        <end position="340"/>
    </location>
</feature>